<evidence type="ECO:0000256" key="1">
    <source>
        <dbReference type="ARBA" id="ARBA00004328"/>
    </source>
</evidence>
<proteinExistence type="predicted"/>
<evidence type="ECO:0000313" key="3">
    <source>
        <dbReference type="EMBL" id="ORB70860.1"/>
    </source>
</evidence>
<protein>
    <recommendedName>
        <fullName evidence="2">Phage capsid-like C-terminal domain-containing protein</fullName>
    </recommendedName>
</protein>
<dbReference type="NCBIfam" id="TIGR01554">
    <property type="entry name" value="major_cap_HK97"/>
    <property type="match status" value="1"/>
</dbReference>
<sequence>MAEVQAEVAAWMEEKATLDQAAKSFGSNAGVAFGGDMAAHGGGLKTIGVPHEGEPVSEHFDQQGRRITTLGRDVNPFRIDAHTLDLMSQSVKTGHAFQVKLVGDGITTKTPNFNTVDSLLPAELMPGVVERIHEPRIADLLPTVTSSTLNYEYISDNTSSNTVTGITGEGVAAPDAVLSFGETTLAAQAIKCTFGASYETLSDRPSLLGYLTAEVFKQFSDEENSLLLNGTSGIVGLTQTSGITTVAVPGTLPTGANTFDYVIATIDAMRVSKSLAVADKAFVHPATFHALVAQNKDTLGRWLSTPDPTTAIMEQIFGVKIYLSTQVTAGEMVFIDTDRFGFVILREGLRLLSPGYNASDFSEFLQRWAVIERLNLAVVRPTAVGLLTGLPSSFAV</sequence>
<evidence type="ECO:0000313" key="4">
    <source>
        <dbReference type="Proteomes" id="UP000192601"/>
    </source>
</evidence>
<dbReference type="InterPro" id="IPR024455">
    <property type="entry name" value="Phage_capsid"/>
</dbReference>
<evidence type="ECO:0000259" key="2">
    <source>
        <dbReference type="Pfam" id="PF05065"/>
    </source>
</evidence>
<feature type="domain" description="Phage capsid-like C-terminal" evidence="2">
    <location>
        <begin position="119"/>
        <end position="387"/>
    </location>
</feature>
<dbReference type="SUPFAM" id="SSF56563">
    <property type="entry name" value="Major capsid protein gp5"/>
    <property type="match status" value="1"/>
</dbReference>
<name>A0A1X0K6U6_MYCSC</name>
<dbReference type="AlphaFoldDB" id="A0A1X0K6U6"/>
<gene>
    <name evidence="3" type="ORF">BST44_22790</name>
</gene>
<organism evidence="3 4">
    <name type="scientific">Mycobacterium scrofulaceum</name>
    <dbReference type="NCBI Taxonomy" id="1783"/>
    <lineage>
        <taxon>Bacteria</taxon>
        <taxon>Bacillati</taxon>
        <taxon>Actinomycetota</taxon>
        <taxon>Actinomycetes</taxon>
        <taxon>Mycobacteriales</taxon>
        <taxon>Mycobacteriaceae</taxon>
        <taxon>Mycobacterium</taxon>
    </lineage>
</organism>
<dbReference type="InterPro" id="IPR054612">
    <property type="entry name" value="Phage_capsid-like_C"/>
</dbReference>
<dbReference type="Gene3D" id="3.30.2400.10">
    <property type="entry name" value="Major capsid protein gp5"/>
    <property type="match status" value="1"/>
</dbReference>
<dbReference type="Gene3D" id="3.30.2320.10">
    <property type="entry name" value="hypothetical protein PF0899 domain"/>
    <property type="match status" value="1"/>
</dbReference>
<comment type="caution">
    <text evidence="3">The sequence shown here is derived from an EMBL/GenBank/DDBJ whole genome shotgun (WGS) entry which is preliminary data.</text>
</comment>
<dbReference type="STRING" id="1783.BST44_22790"/>
<dbReference type="EMBL" id="MVIJ01000044">
    <property type="protein sequence ID" value="ORB70860.1"/>
    <property type="molecule type" value="Genomic_DNA"/>
</dbReference>
<dbReference type="Pfam" id="PF05065">
    <property type="entry name" value="Phage_capsid"/>
    <property type="match status" value="1"/>
</dbReference>
<dbReference type="Proteomes" id="UP000192601">
    <property type="component" value="Unassembled WGS sequence"/>
</dbReference>
<reference evidence="3 4" key="1">
    <citation type="submission" date="2017-02" db="EMBL/GenBank/DDBJ databases">
        <title>The new phylogeny of genus Mycobacterium.</title>
        <authorList>
            <person name="Tortoli E."/>
            <person name="Trovato A."/>
            <person name="Cirillo D.M."/>
        </authorList>
    </citation>
    <scope>NUCLEOTIDE SEQUENCE [LARGE SCALE GENOMIC DNA]</scope>
    <source>
        <strain evidence="3 4">DSM 43992</strain>
    </source>
</reference>
<comment type="subcellular location">
    <subcellularLocation>
        <location evidence="1">Virion</location>
    </subcellularLocation>
</comment>
<keyword evidence="4" id="KW-1185">Reference proteome</keyword>
<accession>A0A1X0K6U6</accession>